<evidence type="ECO:0000256" key="1">
    <source>
        <dbReference type="SAM" id="SignalP"/>
    </source>
</evidence>
<dbReference type="InterPro" id="IPR010466">
    <property type="entry name" value="DUF1058"/>
</dbReference>
<proteinExistence type="predicted"/>
<dbReference type="STRING" id="390270.SAMN04488005_2252"/>
<feature type="signal peptide" evidence="1">
    <location>
        <begin position="1"/>
        <end position="27"/>
    </location>
</feature>
<reference evidence="3" key="1">
    <citation type="submission" date="2016-10" db="EMBL/GenBank/DDBJ databases">
        <authorList>
            <person name="Varghese N."/>
            <person name="Submissions S."/>
        </authorList>
    </citation>
    <scope>NUCLEOTIDE SEQUENCE [LARGE SCALE GENOMIC DNA]</scope>
    <source>
        <strain evidence="3">DSM 26879</strain>
    </source>
</reference>
<name>A0A1I6GW93_9RHOB</name>
<evidence type="ECO:0000313" key="3">
    <source>
        <dbReference type="Proteomes" id="UP000199478"/>
    </source>
</evidence>
<keyword evidence="3" id="KW-1185">Reference proteome</keyword>
<dbReference type="AlphaFoldDB" id="A0A1I6GW93"/>
<gene>
    <name evidence="2" type="ORF">SAMN04488005_2252</name>
</gene>
<accession>A0A1I6GW93</accession>
<organism evidence="2 3">
    <name type="scientific">Yoonia tamlensis</name>
    <dbReference type="NCBI Taxonomy" id="390270"/>
    <lineage>
        <taxon>Bacteria</taxon>
        <taxon>Pseudomonadati</taxon>
        <taxon>Pseudomonadota</taxon>
        <taxon>Alphaproteobacteria</taxon>
        <taxon>Rhodobacterales</taxon>
        <taxon>Paracoccaceae</taxon>
        <taxon>Yoonia</taxon>
    </lineage>
</organism>
<feature type="chain" id="PRO_5011757014" evidence="1">
    <location>
        <begin position="28"/>
        <end position="176"/>
    </location>
</feature>
<keyword evidence="1" id="KW-0732">Signal</keyword>
<dbReference type="Gene3D" id="2.30.30.40">
    <property type="entry name" value="SH3 Domains"/>
    <property type="match status" value="1"/>
</dbReference>
<dbReference type="EMBL" id="FOYP01000001">
    <property type="protein sequence ID" value="SFR46458.1"/>
    <property type="molecule type" value="Genomic_DNA"/>
</dbReference>
<sequence>MGSFLRWLRMCSLAVMACGFSAQITHAQDANDAPALGPETNLPLPRFVSLKASEANVRRGPSLSHRIDWVFQRRNMPLQVVAEYGHWRRVIDREGQGGWVHYTMLSGVRTVLVDGDDTPLRTNPSEDANQRAVLEHGVIARLGDCTPTWCEISAGGYEGWAPKSAIWGVSDLEIRE</sequence>
<dbReference type="Pfam" id="PF06347">
    <property type="entry name" value="SH3_4"/>
    <property type="match status" value="2"/>
</dbReference>
<dbReference type="OrthoDB" id="9810773at2"/>
<evidence type="ECO:0000313" key="2">
    <source>
        <dbReference type="EMBL" id="SFR46458.1"/>
    </source>
</evidence>
<dbReference type="Proteomes" id="UP000199478">
    <property type="component" value="Unassembled WGS sequence"/>
</dbReference>
<protein>
    <submittedName>
        <fullName evidence="2">SH3-like domain-containing protein</fullName>
    </submittedName>
</protein>